<evidence type="ECO:0000313" key="2">
    <source>
        <dbReference type="EMBL" id="PTL54792.1"/>
    </source>
</evidence>
<feature type="signal peptide" evidence="1">
    <location>
        <begin position="1"/>
        <end position="21"/>
    </location>
</feature>
<evidence type="ECO:0000313" key="3">
    <source>
        <dbReference type="Proteomes" id="UP000240739"/>
    </source>
</evidence>
<dbReference type="EMBL" id="PYYB01000004">
    <property type="protein sequence ID" value="PTL54792.1"/>
    <property type="molecule type" value="Genomic_DNA"/>
</dbReference>
<dbReference type="RefSeq" id="WP_107570892.1">
    <property type="nucleotide sequence ID" value="NZ_PYYB01000004.1"/>
</dbReference>
<keyword evidence="3" id="KW-1185">Reference proteome</keyword>
<keyword evidence="1" id="KW-0732">Signal</keyword>
<sequence>MSRPLPLFAVLALLAVPVAGCGNERTPVPEVGAPTQRLGDNPISDPRAGFSLVAPAGWTVAAGAAPVVSTISSGTAIVSILRYPRTEPLPKDREALDRALNDLLAAAKARDASFMPIKSARAKLDGHPALEIRATQTVAGVPRTVRSVHAYAFGAEVVVDMIAPNDSFRQVDATFFRPLLRSMKLRAPTA</sequence>
<organism evidence="2 3">
    <name type="scientific">Paraconexibacter algicola</name>
    <dbReference type="NCBI Taxonomy" id="2133960"/>
    <lineage>
        <taxon>Bacteria</taxon>
        <taxon>Bacillati</taxon>
        <taxon>Actinomycetota</taxon>
        <taxon>Thermoleophilia</taxon>
        <taxon>Solirubrobacterales</taxon>
        <taxon>Paraconexibacteraceae</taxon>
        <taxon>Paraconexibacter</taxon>
    </lineage>
</organism>
<gene>
    <name evidence="2" type="ORF">C7Y72_19560</name>
</gene>
<evidence type="ECO:0008006" key="4">
    <source>
        <dbReference type="Google" id="ProtNLM"/>
    </source>
</evidence>
<evidence type="ECO:0000256" key="1">
    <source>
        <dbReference type="SAM" id="SignalP"/>
    </source>
</evidence>
<proteinExistence type="predicted"/>
<dbReference type="OrthoDB" id="5244065at2"/>
<protein>
    <recommendedName>
        <fullName evidence="4">PsbP C-terminal domain-containing protein</fullName>
    </recommendedName>
</protein>
<accession>A0A2T4UC69</accession>
<reference evidence="2 3" key="1">
    <citation type="submission" date="2018-03" db="EMBL/GenBank/DDBJ databases">
        <title>Aquarubrobacter algicola gen. nov., sp. nov., a novel actinobacterium isolated from shallow eutrophic lake during the end of cyanobacterial harmful algal blooms.</title>
        <authorList>
            <person name="Chun S.J."/>
        </authorList>
    </citation>
    <scope>NUCLEOTIDE SEQUENCE [LARGE SCALE GENOMIC DNA]</scope>
    <source>
        <strain evidence="2 3">Seoho-28</strain>
    </source>
</reference>
<comment type="caution">
    <text evidence="2">The sequence shown here is derived from an EMBL/GenBank/DDBJ whole genome shotgun (WGS) entry which is preliminary data.</text>
</comment>
<dbReference type="AlphaFoldDB" id="A0A2T4UC69"/>
<feature type="chain" id="PRO_5038501080" description="PsbP C-terminal domain-containing protein" evidence="1">
    <location>
        <begin position="22"/>
        <end position="190"/>
    </location>
</feature>
<name>A0A2T4UC69_9ACTN</name>
<dbReference type="Proteomes" id="UP000240739">
    <property type="component" value="Unassembled WGS sequence"/>
</dbReference>